<organism evidence="1 2">
    <name type="scientific">Salix koriyanagi</name>
    <dbReference type="NCBI Taxonomy" id="2511006"/>
    <lineage>
        <taxon>Eukaryota</taxon>
        <taxon>Viridiplantae</taxon>
        <taxon>Streptophyta</taxon>
        <taxon>Embryophyta</taxon>
        <taxon>Tracheophyta</taxon>
        <taxon>Spermatophyta</taxon>
        <taxon>Magnoliopsida</taxon>
        <taxon>eudicotyledons</taxon>
        <taxon>Gunneridae</taxon>
        <taxon>Pentapetalae</taxon>
        <taxon>rosids</taxon>
        <taxon>fabids</taxon>
        <taxon>Malpighiales</taxon>
        <taxon>Salicaceae</taxon>
        <taxon>Saliceae</taxon>
        <taxon>Salix</taxon>
    </lineage>
</organism>
<reference evidence="1" key="2">
    <citation type="journal article" date="2023" name="Int. J. Mol. Sci.">
        <title>De Novo Assembly and Annotation of 11 Diverse Shrub Willow (Salix) Genomes Reveals Novel Gene Organization in Sex-Linked Regions.</title>
        <authorList>
            <person name="Hyden B."/>
            <person name="Feng K."/>
            <person name="Yates T.B."/>
            <person name="Jawdy S."/>
            <person name="Cereghino C."/>
            <person name="Smart L.B."/>
            <person name="Muchero W."/>
        </authorList>
    </citation>
    <scope>NUCLEOTIDE SEQUENCE</scope>
    <source>
        <tissue evidence="1">Shoot tip</tissue>
    </source>
</reference>
<protein>
    <submittedName>
        <fullName evidence="1">Uncharacterized protein</fullName>
    </submittedName>
</protein>
<evidence type="ECO:0000313" key="2">
    <source>
        <dbReference type="Proteomes" id="UP001151752"/>
    </source>
</evidence>
<keyword evidence="2" id="KW-1185">Reference proteome</keyword>
<accession>A0A9Q0PHI2</accession>
<name>A0A9Q0PHI2_9ROSI</name>
<evidence type="ECO:0000313" key="1">
    <source>
        <dbReference type="EMBL" id="KAJ6687899.1"/>
    </source>
</evidence>
<gene>
    <name evidence="1" type="ORF">OIU74_016579</name>
</gene>
<dbReference type="EMBL" id="JAPFFM010000019">
    <property type="protein sequence ID" value="KAJ6687899.1"/>
    <property type="molecule type" value="Genomic_DNA"/>
</dbReference>
<reference evidence="1" key="1">
    <citation type="submission" date="2022-11" db="EMBL/GenBank/DDBJ databases">
        <authorList>
            <person name="Hyden B.L."/>
            <person name="Feng K."/>
            <person name="Yates T."/>
            <person name="Jawdy S."/>
            <person name="Smart L.B."/>
            <person name="Muchero W."/>
        </authorList>
    </citation>
    <scope>NUCLEOTIDE SEQUENCE</scope>
    <source>
        <tissue evidence="1">Shoot tip</tissue>
    </source>
</reference>
<sequence>MARSSFSVPSSAVLVAPFLVFQAKWFLLNVSGSAGCRIKVPCSPPWQLPKRGSFSPALLRLLRGTNLIRK</sequence>
<dbReference type="AlphaFoldDB" id="A0A9Q0PHI2"/>
<comment type="caution">
    <text evidence="1">The sequence shown here is derived from an EMBL/GenBank/DDBJ whole genome shotgun (WGS) entry which is preliminary data.</text>
</comment>
<dbReference type="Proteomes" id="UP001151752">
    <property type="component" value="Chromosome 15W"/>
</dbReference>
<proteinExistence type="predicted"/>